<comment type="caution">
    <text evidence="6">The sequence shown here is derived from an EMBL/GenBank/DDBJ whole genome shotgun (WGS) entry which is preliminary data.</text>
</comment>
<dbReference type="SUPFAM" id="SSF52266">
    <property type="entry name" value="SGNH hydrolase"/>
    <property type="match status" value="1"/>
</dbReference>
<feature type="active site" description="Nucleophile" evidence="1">
    <location>
        <position position="72"/>
    </location>
</feature>
<dbReference type="GO" id="GO:0004806">
    <property type="term" value="F:triacylglycerol lipase activity"/>
    <property type="evidence" value="ECO:0007669"/>
    <property type="project" value="TreeGrafter"/>
</dbReference>
<evidence type="ECO:0000256" key="3">
    <source>
        <dbReference type="SAM" id="MobiDB-lite"/>
    </source>
</evidence>
<keyword evidence="2" id="KW-1015">Disulfide bond</keyword>
<dbReference type="EMBL" id="JACHJU010000002">
    <property type="protein sequence ID" value="MBB4940589.1"/>
    <property type="molecule type" value="Genomic_DNA"/>
</dbReference>
<organism evidence="6 7">
    <name type="scientific">Streptosporangium album</name>
    <dbReference type="NCBI Taxonomy" id="47479"/>
    <lineage>
        <taxon>Bacteria</taxon>
        <taxon>Bacillati</taxon>
        <taxon>Actinomycetota</taxon>
        <taxon>Actinomycetes</taxon>
        <taxon>Streptosporangiales</taxon>
        <taxon>Streptosporangiaceae</taxon>
        <taxon>Streptosporangium</taxon>
    </lineage>
</organism>
<sequence length="305" mass="32259">MRHQLLAALVTAPLITFGVGTSPATADSAPVPPPVSTTDSTVVPPPVSTTDSTVVPADGSNTTVRYAALGDSFASGSGAGNYDPFSGLCRRSANSHPILWARAHHPGSFQYGACGGAATEDVVKKQIPDALNDDTTMVTLTVGGNDADLESTIVKCVVTTSDPDECNRVLDKAGKFVDQVLPGKLTWTYGAIREAAPRAKVFVSGYPHLFELGRSLGCGVAEWRRQRMNLLTDHLNTVIKEQAEKAGFRYVDVSAAFAGHGVCAPGGIQREWVTRIVPMDAWQAYHPNKRGQNLGYLPALTAAIG</sequence>
<name>A0A7W7WBV0_9ACTN</name>
<dbReference type="InterPro" id="IPR013830">
    <property type="entry name" value="SGNH_hydro"/>
</dbReference>
<feature type="signal peptide" evidence="4">
    <location>
        <begin position="1"/>
        <end position="26"/>
    </location>
</feature>
<dbReference type="AlphaFoldDB" id="A0A7W7WBV0"/>
<dbReference type="CDD" id="cd01823">
    <property type="entry name" value="SEST_like"/>
    <property type="match status" value="1"/>
</dbReference>
<dbReference type="InterPro" id="IPR037460">
    <property type="entry name" value="SEST-like"/>
</dbReference>
<accession>A0A7W7WBV0</accession>
<dbReference type="Pfam" id="PF13472">
    <property type="entry name" value="Lipase_GDSL_2"/>
    <property type="match status" value="1"/>
</dbReference>
<dbReference type="Proteomes" id="UP000534286">
    <property type="component" value="Unassembled WGS sequence"/>
</dbReference>
<dbReference type="InterPro" id="IPR036514">
    <property type="entry name" value="SGNH_hydro_sf"/>
</dbReference>
<feature type="disulfide bond" evidence="2">
    <location>
        <begin position="89"/>
        <end position="114"/>
    </location>
</feature>
<gene>
    <name evidence="6" type="ORF">FHR32_004966</name>
</gene>
<dbReference type="RefSeq" id="WP_184756784.1">
    <property type="nucleotide sequence ID" value="NZ_BAABEK010000065.1"/>
</dbReference>
<feature type="region of interest" description="Disordered" evidence="3">
    <location>
        <begin position="24"/>
        <end position="52"/>
    </location>
</feature>
<proteinExistence type="predicted"/>
<keyword evidence="7" id="KW-1185">Reference proteome</keyword>
<dbReference type="PANTHER" id="PTHR37981:SF1">
    <property type="entry name" value="SGNH HYDROLASE-TYPE ESTERASE DOMAIN-CONTAINING PROTEIN"/>
    <property type="match status" value="1"/>
</dbReference>
<evidence type="ECO:0000259" key="5">
    <source>
        <dbReference type="Pfam" id="PF13472"/>
    </source>
</evidence>
<evidence type="ECO:0000256" key="2">
    <source>
        <dbReference type="PIRSR" id="PIRSR637460-2"/>
    </source>
</evidence>
<evidence type="ECO:0000313" key="6">
    <source>
        <dbReference type="EMBL" id="MBB4940589.1"/>
    </source>
</evidence>
<feature type="compositionally biased region" description="Low complexity" evidence="3">
    <location>
        <begin position="36"/>
        <end position="52"/>
    </location>
</feature>
<protein>
    <recommendedName>
        <fullName evidence="5">SGNH hydrolase-type esterase domain-containing protein</fullName>
    </recommendedName>
</protein>
<evidence type="ECO:0000313" key="7">
    <source>
        <dbReference type="Proteomes" id="UP000534286"/>
    </source>
</evidence>
<feature type="disulfide bond" evidence="2">
    <location>
        <begin position="156"/>
        <end position="166"/>
    </location>
</feature>
<evidence type="ECO:0000256" key="1">
    <source>
        <dbReference type="PIRSR" id="PIRSR637460-1"/>
    </source>
</evidence>
<feature type="chain" id="PRO_5031111822" description="SGNH hydrolase-type esterase domain-containing protein" evidence="4">
    <location>
        <begin position="27"/>
        <end position="305"/>
    </location>
</feature>
<dbReference type="GO" id="GO:0019433">
    <property type="term" value="P:triglyceride catabolic process"/>
    <property type="evidence" value="ECO:0007669"/>
    <property type="project" value="TreeGrafter"/>
</dbReference>
<dbReference type="PANTHER" id="PTHR37981">
    <property type="entry name" value="LIPASE 2"/>
    <property type="match status" value="1"/>
</dbReference>
<feature type="domain" description="SGNH hydrolase-type esterase" evidence="5">
    <location>
        <begin position="68"/>
        <end position="292"/>
    </location>
</feature>
<dbReference type="Gene3D" id="3.40.50.1110">
    <property type="entry name" value="SGNH hydrolase"/>
    <property type="match status" value="1"/>
</dbReference>
<evidence type="ECO:0000256" key="4">
    <source>
        <dbReference type="SAM" id="SignalP"/>
    </source>
</evidence>
<keyword evidence="4" id="KW-0732">Signal</keyword>
<reference evidence="6 7" key="1">
    <citation type="submission" date="2020-08" db="EMBL/GenBank/DDBJ databases">
        <title>Sequencing the genomes of 1000 actinobacteria strains.</title>
        <authorList>
            <person name="Klenk H.-P."/>
        </authorList>
    </citation>
    <scope>NUCLEOTIDE SEQUENCE [LARGE SCALE GENOMIC DNA]</scope>
    <source>
        <strain evidence="6 7">DSM 43023</strain>
    </source>
</reference>
<feature type="active site" evidence="1">
    <location>
        <position position="286"/>
    </location>
</feature>